<sequence length="585" mass="64711">MWRGILIGLAVLFALPAWAEGRLDHYPAFASKFVAPRQVTVWLPEGYDPAHPLPVLYMQDGQNVFEADRAYGGHTWGIIDTLSTRIKSGDLPPVIVVAIDNGEELRGREYLPQKIYDGMPPKVRARLTKNWGGPPLSDQYLRFLVTELKPFIDKTYATQSDTAHTFIMGSSMGGLISFYAQGEYPQVFGASASLSMHWVLDNPWISTPDDAINAPQVAKAFDDYLAVSSLNPATGHVYMDQGTETLDTPYRPYSLGVAAAMKARGWQNGPHFSSQIFPGADHSETSWAKRLDIPLNFLLKQKVVASGTLITLPQVTSKFVIPRDIHVWLPDDYDPAKTYKTVYMMDGQNLFSPSPYSGADWGVAEALPKLIAEGKTPPAIIIGIDNIPERTREYMPQKVYDHMPPEYQARIRAFEDGKTPNADNFLKFVVTELKPMIDKTYHAAPGPENTSIMGSSMGAHIALYAQGEYPEVFGASASLSMPWLMADPAKDAAAIDADAATVAAGWQAWLKTTKMVPGRNRIYSDQGTVGLDGLFTPYEAKAVTVFRANGWSGTDFHAPVYEGAEHSEKDWRKRVDIPLVFLLNR</sequence>
<dbReference type="RefSeq" id="WP_170828267.1">
    <property type="nucleotide sequence ID" value="NZ_CBCRYE010000006.1"/>
</dbReference>
<protein>
    <submittedName>
        <fullName evidence="1">Enterochelin esterase</fullName>
    </submittedName>
</protein>
<dbReference type="Gene3D" id="3.40.50.1820">
    <property type="entry name" value="alpha/beta hydrolase"/>
    <property type="match status" value="2"/>
</dbReference>
<keyword evidence="2" id="KW-1185">Reference proteome</keyword>
<dbReference type="Proteomes" id="UP000199150">
    <property type="component" value="Unassembled WGS sequence"/>
</dbReference>
<dbReference type="InterPro" id="IPR050583">
    <property type="entry name" value="Mycobacterial_A85_antigen"/>
</dbReference>
<dbReference type="InterPro" id="IPR029058">
    <property type="entry name" value="AB_hydrolase_fold"/>
</dbReference>
<reference evidence="2" key="1">
    <citation type="submission" date="2016-10" db="EMBL/GenBank/DDBJ databases">
        <authorList>
            <person name="Varghese N."/>
            <person name="Submissions S."/>
        </authorList>
    </citation>
    <scope>NUCLEOTIDE SEQUENCE [LARGE SCALE GENOMIC DNA]</scope>
    <source>
        <strain evidence="2">CGMCC 1.3431</strain>
    </source>
</reference>
<name>A0A1G4RJ30_9CAUL</name>
<dbReference type="EMBL" id="FMTS01000002">
    <property type="protein sequence ID" value="SCW56505.1"/>
    <property type="molecule type" value="Genomic_DNA"/>
</dbReference>
<organism evidence="1 2">
    <name type="scientific">Asticcacaulis taihuensis</name>
    <dbReference type="NCBI Taxonomy" id="260084"/>
    <lineage>
        <taxon>Bacteria</taxon>
        <taxon>Pseudomonadati</taxon>
        <taxon>Pseudomonadota</taxon>
        <taxon>Alphaproteobacteria</taxon>
        <taxon>Caulobacterales</taxon>
        <taxon>Caulobacteraceae</taxon>
        <taxon>Asticcacaulis</taxon>
    </lineage>
</organism>
<dbReference type="AlphaFoldDB" id="A0A1G4RJ30"/>
<accession>A0A1G4RJ30</accession>
<dbReference type="Pfam" id="PF00756">
    <property type="entry name" value="Esterase"/>
    <property type="match status" value="2"/>
</dbReference>
<gene>
    <name evidence="1" type="ORF">SAMN02927928_1954</name>
</gene>
<dbReference type="PANTHER" id="PTHR48098">
    <property type="entry name" value="ENTEROCHELIN ESTERASE-RELATED"/>
    <property type="match status" value="1"/>
</dbReference>
<dbReference type="PANTHER" id="PTHR48098:SF6">
    <property type="entry name" value="FERRI-BACILLIBACTIN ESTERASE BESA"/>
    <property type="match status" value="1"/>
</dbReference>
<proteinExistence type="predicted"/>
<dbReference type="InterPro" id="IPR000801">
    <property type="entry name" value="Esterase-like"/>
</dbReference>
<evidence type="ECO:0000313" key="1">
    <source>
        <dbReference type="EMBL" id="SCW56505.1"/>
    </source>
</evidence>
<dbReference type="STRING" id="260084.SAMN02927928_1954"/>
<dbReference type="SUPFAM" id="SSF53474">
    <property type="entry name" value="alpha/beta-Hydrolases"/>
    <property type="match status" value="2"/>
</dbReference>
<evidence type="ECO:0000313" key="2">
    <source>
        <dbReference type="Proteomes" id="UP000199150"/>
    </source>
</evidence>